<dbReference type="RefSeq" id="WP_078806100.1">
    <property type="nucleotide sequence ID" value="NZ_FUXI01000001.1"/>
</dbReference>
<dbReference type="Pfam" id="PF17910">
    <property type="entry name" value="FeoB_Cyto"/>
    <property type="match status" value="1"/>
</dbReference>
<keyword evidence="6" id="KW-0997">Cell inner membrane</keyword>
<feature type="binding site" evidence="15">
    <location>
        <begin position="56"/>
        <end position="59"/>
    </location>
    <ligand>
        <name>GTP</name>
        <dbReference type="ChEBI" id="CHEBI:37565"/>
        <label>3</label>
    </ligand>
</feature>
<reference evidence="19 20" key="1">
    <citation type="submission" date="2017-02" db="EMBL/GenBank/DDBJ databases">
        <authorList>
            <person name="Peterson S.W."/>
        </authorList>
    </citation>
    <scope>NUCLEOTIDE SEQUENCE [LARGE SCALE GENOMIC DNA]</scope>
    <source>
        <strain evidence="19 20">ATCC BAA-1030</strain>
    </source>
</reference>
<name>A0A1T4K7G0_9ENTE</name>
<evidence type="ECO:0000256" key="3">
    <source>
        <dbReference type="ARBA" id="ARBA00022448"/>
    </source>
</evidence>
<evidence type="ECO:0000256" key="14">
    <source>
        <dbReference type="NCBIfam" id="TIGR00437"/>
    </source>
</evidence>
<evidence type="ECO:0000256" key="16">
    <source>
        <dbReference type="PIRSR" id="PIRSR603373-2"/>
    </source>
</evidence>
<keyword evidence="11" id="KW-0406">Ion transport</keyword>
<keyword evidence="16" id="KW-0460">Magnesium</keyword>
<evidence type="ECO:0000256" key="4">
    <source>
        <dbReference type="ARBA" id="ARBA00022475"/>
    </source>
</evidence>
<feature type="transmembrane region" description="Helical" evidence="17">
    <location>
        <begin position="518"/>
        <end position="537"/>
    </location>
</feature>
<feature type="binding site" evidence="16">
    <location>
        <position position="26"/>
    </location>
    <ligand>
        <name>Mg(2+)</name>
        <dbReference type="ChEBI" id="CHEBI:18420"/>
        <label>2</label>
    </ligand>
</feature>
<dbReference type="STRING" id="263852.SAMN02745116_00132"/>
<dbReference type="SUPFAM" id="SSF52540">
    <property type="entry name" value="P-loop containing nucleoside triphosphate hydrolases"/>
    <property type="match status" value="1"/>
</dbReference>
<evidence type="ECO:0000256" key="1">
    <source>
        <dbReference type="ARBA" id="ARBA00003926"/>
    </source>
</evidence>
<dbReference type="GO" id="GO:0005525">
    <property type="term" value="F:GTP binding"/>
    <property type="evidence" value="ECO:0007669"/>
    <property type="project" value="UniProtKB-KW"/>
</dbReference>
<dbReference type="InterPro" id="IPR027417">
    <property type="entry name" value="P-loop_NTPase"/>
</dbReference>
<feature type="binding site" evidence="16">
    <location>
        <position position="25"/>
    </location>
    <ligand>
        <name>Mg(2+)</name>
        <dbReference type="ChEBI" id="CHEBI:18420"/>
        <label>2</label>
    </ligand>
</feature>
<feature type="transmembrane region" description="Helical" evidence="17">
    <location>
        <begin position="647"/>
        <end position="667"/>
    </location>
</feature>
<dbReference type="InterPro" id="IPR030389">
    <property type="entry name" value="G_FEOB_dom"/>
</dbReference>
<evidence type="ECO:0000256" key="8">
    <source>
        <dbReference type="ARBA" id="ARBA00022741"/>
    </source>
</evidence>
<dbReference type="Gene3D" id="1.10.287.1770">
    <property type="match status" value="1"/>
</dbReference>
<evidence type="ECO:0000256" key="13">
    <source>
        <dbReference type="ARBA" id="ARBA00023136"/>
    </source>
</evidence>
<dbReference type="InterPro" id="IPR041069">
    <property type="entry name" value="FeoB_Cyto"/>
</dbReference>
<sequence>MKNKIEIALAGNPNSGKTSTFNHLTGSMQHVGNWPGVTVERKSGQYRKNTQIELQDLPGIYSMSPYTPEEIVARDYLLSNSANAIIDIVDATNLERNLYLTTQLMETGIPVVIGLNMMDILEKQNRPLNIQKLSYGLGVPVVPMSALKKKGLNKAVKKALYIAQEHGEVQFPTYDNRLEVALAEILDVLGNTVPTRQARWFAIKLFERDEKAEATLDLSEMQKKEIEEIIQITEKVFDDDAEAIVVNERYNFVTQLSALCLGERDSISFTFSDKIDRIVTNRFLALPIFAGLMWLVYSISIQWIGGFGTDFLNEQIFGDWVPNIAEKTLENWQVAEWLKSLIIDGIIAGCGAVLGFLPQIIVLFFCLGILEDCGYMSRIAFVMDRIFRRFGLSGKSFIPMLIATGCGVPGVMASRTIENEKDRRITVMVTTFMPCSAKLPIIALIAGAFFPKDNWVAPSAYMVGIAAIILSGIALKKTKLFSSDATPFIMELPSYHLPMMKNVVRYAFEHGKEFVKRAATIIFVMNIVIWFTSSFSWQLHMVETEDSILASLGRVLAPIFAPIGWGNWKGTVATLTGLVAKETVVGTFGILFHAGELASEDGKEIWGNLTQSFTALSAYSFLLFNLLCAPCFAAIGAIHKEMHNFKWTVMAIAYQCGLAYVVSFLAYQVGLVVIEKRAINILTVLAFLLAAVILFLLVRKPAKKAELPSISSKDFEEMERV</sequence>
<dbReference type="OrthoDB" id="9809127at2"/>
<accession>A0A1T4K7G0</accession>
<evidence type="ECO:0000256" key="11">
    <source>
        <dbReference type="ARBA" id="ARBA00023065"/>
    </source>
</evidence>
<evidence type="ECO:0000256" key="12">
    <source>
        <dbReference type="ARBA" id="ARBA00023134"/>
    </source>
</evidence>
<evidence type="ECO:0000256" key="9">
    <source>
        <dbReference type="ARBA" id="ARBA00022989"/>
    </source>
</evidence>
<feature type="transmembrane region" description="Helical" evidence="17">
    <location>
        <begin position="425"/>
        <end position="449"/>
    </location>
</feature>
<evidence type="ECO:0000256" key="7">
    <source>
        <dbReference type="ARBA" id="ARBA00022692"/>
    </source>
</evidence>
<dbReference type="GO" id="GO:0046872">
    <property type="term" value="F:metal ion binding"/>
    <property type="evidence" value="ECO:0007669"/>
    <property type="project" value="UniProtKB-KW"/>
</dbReference>
<dbReference type="InterPro" id="IPR003373">
    <property type="entry name" value="Fe2_transport_prot-B"/>
</dbReference>
<feature type="transmembrane region" description="Helical" evidence="17">
    <location>
        <begin position="346"/>
        <end position="370"/>
    </location>
</feature>
<evidence type="ECO:0000256" key="10">
    <source>
        <dbReference type="ARBA" id="ARBA00023004"/>
    </source>
</evidence>
<gene>
    <name evidence="19" type="ORF">SAMN02745116_00132</name>
</gene>
<feature type="transmembrane region" description="Helical" evidence="17">
    <location>
        <begin position="455"/>
        <end position="475"/>
    </location>
</feature>
<feature type="transmembrane region" description="Helical" evidence="17">
    <location>
        <begin position="616"/>
        <end position="635"/>
    </location>
</feature>
<comment type="similarity">
    <text evidence="17">Belongs to the TRAFAC class TrmE-Era-EngA-EngB-Septin-like GTPase superfamily. FeoB GTPase (TC 9.A.8) family.</text>
</comment>
<dbReference type="EMBL" id="FUXI01000001">
    <property type="protein sequence ID" value="SJZ38349.1"/>
    <property type="molecule type" value="Genomic_DNA"/>
</dbReference>
<evidence type="ECO:0000256" key="2">
    <source>
        <dbReference type="ARBA" id="ARBA00004429"/>
    </source>
</evidence>
<dbReference type="InterPro" id="IPR011642">
    <property type="entry name" value="Gate_dom"/>
</dbReference>
<feature type="binding site" evidence="15">
    <location>
        <begin position="116"/>
        <end position="119"/>
    </location>
    <ligand>
        <name>GTP</name>
        <dbReference type="ChEBI" id="CHEBI:37565"/>
        <label>4</label>
    </ligand>
</feature>
<comment type="function">
    <text evidence="1 17">Probable transporter of a GTP-driven Fe(2+) uptake system.</text>
</comment>
<evidence type="ECO:0000256" key="17">
    <source>
        <dbReference type="RuleBase" id="RU362098"/>
    </source>
</evidence>
<keyword evidence="12 15" id="KW-0342">GTP-binding</keyword>
<feature type="transmembrane region" description="Helical" evidence="17">
    <location>
        <begin position="283"/>
        <end position="304"/>
    </location>
</feature>
<dbReference type="InterPro" id="IPR011640">
    <property type="entry name" value="Fe2_transport_prot_B_C"/>
</dbReference>
<dbReference type="PANTHER" id="PTHR43185:SF1">
    <property type="entry name" value="FE(2+) TRANSPORTER FEOB"/>
    <property type="match status" value="1"/>
</dbReference>
<dbReference type="GO" id="GO:0015093">
    <property type="term" value="F:ferrous iron transmembrane transporter activity"/>
    <property type="evidence" value="ECO:0007669"/>
    <property type="project" value="UniProtKB-UniRule"/>
</dbReference>
<feature type="binding site" evidence="16">
    <location>
        <position position="22"/>
    </location>
    <ligand>
        <name>Mg(2+)</name>
        <dbReference type="ChEBI" id="CHEBI:18420"/>
        <label>1</label>
    </ligand>
</feature>
<keyword evidence="3 17" id="KW-0813">Transport</keyword>
<evidence type="ECO:0000313" key="20">
    <source>
        <dbReference type="Proteomes" id="UP000190328"/>
    </source>
</evidence>
<proteinExistence type="inferred from homology"/>
<keyword evidence="10 17" id="KW-0408">Iron</keyword>
<protein>
    <recommendedName>
        <fullName evidence="14 17">Ferrous iron transport protein B</fullName>
    </recommendedName>
</protein>
<dbReference type="FunFam" id="3.40.50.300:FF:000426">
    <property type="entry name" value="Ferrous iron transport protein B"/>
    <property type="match status" value="1"/>
</dbReference>
<organism evidence="19 20">
    <name type="scientific">Pilibacter termitis</name>
    <dbReference type="NCBI Taxonomy" id="263852"/>
    <lineage>
        <taxon>Bacteria</taxon>
        <taxon>Bacillati</taxon>
        <taxon>Bacillota</taxon>
        <taxon>Bacilli</taxon>
        <taxon>Lactobacillales</taxon>
        <taxon>Enterococcaceae</taxon>
        <taxon>Pilibacter</taxon>
    </lineage>
</organism>
<evidence type="ECO:0000313" key="19">
    <source>
        <dbReference type="EMBL" id="SJZ38349.1"/>
    </source>
</evidence>
<keyword evidence="8 15" id="KW-0547">Nucleotide-binding</keyword>
<dbReference type="InterPro" id="IPR050860">
    <property type="entry name" value="FeoB_GTPase"/>
</dbReference>
<dbReference type="CDD" id="cd01879">
    <property type="entry name" value="FeoB"/>
    <property type="match status" value="1"/>
</dbReference>
<keyword evidence="4" id="KW-1003">Cell membrane</keyword>
<evidence type="ECO:0000259" key="18">
    <source>
        <dbReference type="PROSITE" id="PS51711"/>
    </source>
</evidence>
<keyword evidence="20" id="KW-1185">Reference proteome</keyword>
<feature type="transmembrane region" description="Helical" evidence="17">
    <location>
        <begin position="679"/>
        <end position="698"/>
    </location>
</feature>
<dbReference type="Pfam" id="PF07670">
    <property type="entry name" value="Gate"/>
    <property type="match status" value="2"/>
</dbReference>
<dbReference type="PROSITE" id="PS51711">
    <property type="entry name" value="G_FEOB"/>
    <property type="match status" value="1"/>
</dbReference>
<dbReference type="AlphaFoldDB" id="A0A1T4K7G0"/>
<dbReference type="Pfam" id="PF07664">
    <property type="entry name" value="FeoB_C"/>
    <property type="match status" value="1"/>
</dbReference>
<keyword evidence="13 17" id="KW-0472">Membrane</keyword>
<dbReference type="Gene3D" id="3.40.50.300">
    <property type="entry name" value="P-loop containing nucleotide triphosphate hydrolases"/>
    <property type="match status" value="1"/>
</dbReference>
<dbReference type="PANTHER" id="PTHR43185">
    <property type="entry name" value="FERROUS IRON TRANSPORT PROTEIN B"/>
    <property type="match status" value="1"/>
</dbReference>
<keyword evidence="7 17" id="KW-0812">Transmembrane</keyword>
<keyword evidence="5 17" id="KW-0410">Iron transport</keyword>
<feature type="domain" description="FeoB-type G" evidence="18">
    <location>
        <begin position="4"/>
        <end position="165"/>
    </location>
</feature>
<dbReference type="Pfam" id="PF02421">
    <property type="entry name" value="FeoB_N"/>
    <property type="match status" value="1"/>
</dbReference>
<dbReference type="Proteomes" id="UP000190328">
    <property type="component" value="Unassembled WGS sequence"/>
</dbReference>
<evidence type="ECO:0000256" key="15">
    <source>
        <dbReference type="PIRSR" id="PIRSR603373-1"/>
    </source>
</evidence>
<keyword evidence="16" id="KW-0479">Metal-binding</keyword>
<evidence type="ECO:0000256" key="6">
    <source>
        <dbReference type="ARBA" id="ARBA00022519"/>
    </source>
</evidence>
<dbReference type="GO" id="GO:0005886">
    <property type="term" value="C:plasma membrane"/>
    <property type="evidence" value="ECO:0007669"/>
    <property type="project" value="UniProtKB-SubCell"/>
</dbReference>
<comment type="subcellular location">
    <subcellularLocation>
        <location evidence="2">Cell inner membrane</location>
        <topology evidence="2">Multi-pass membrane protein</topology>
    </subcellularLocation>
    <subcellularLocation>
        <location evidence="17">Cell membrane</location>
        <topology evidence="17">Multi-pass membrane protein</topology>
    </subcellularLocation>
</comment>
<feature type="binding site" evidence="15">
    <location>
        <begin position="36"/>
        <end position="40"/>
    </location>
    <ligand>
        <name>GTP</name>
        <dbReference type="ChEBI" id="CHEBI:37565"/>
        <label>1</label>
    </ligand>
</feature>
<keyword evidence="9 17" id="KW-1133">Transmembrane helix</keyword>
<evidence type="ECO:0000256" key="5">
    <source>
        <dbReference type="ARBA" id="ARBA00022496"/>
    </source>
</evidence>
<dbReference type="NCBIfam" id="TIGR00437">
    <property type="entry name" value="feoB"/>
    <property type="match status" value="1"/>
</dbReference>
<feature type="binding site" evidence="15">
    <location>
        <begin position="11"/>
        <end position="18"/>
    </location>
    <ligand>
        <name>GTP</name>
        <dbReference type="ChEBI" id="CHEBI:37565"/>
        <label>1</label>
    </ligand>
</feature>